<dbReference type="SMART" id="SM00530">
    <property type="entry name" value="HTH_XRE"/>
    <property type="match status" value="1"/>
</dbReference>
<dbReference type="Proteomes" id="UP000002814">
    <property type="component" value="Unassembled WGS sequence"/>
</dbReference>
<keyword evidence="1 3" id="KW-0238">DNA-binding</keyword>
<dbReference type="PROSITE" id="PS50943">
    <property type="entry name" value="HTH_CROC1"/>
    <property type="match status" value="1"/>
</dbReference>
<dbReference type="CDD" id="cd00093">
    <property type="entry name" value="HTH_XRE"/>
    <property type="match status" value="1"/>
</dbReference>
<accession>E7S9U5</accession>
<dbReference type="Gene3D" id="1.10.260.40">
    <property type="entry name" value="lambda repressor-like DNA-binding domains"/>
    <property type="match status" value="1"/>
</dbReference>
<protein>
    <submittedName>
        <fullName evidence="3">DNA-binding helix-turn-helix protein</fullName>
    </submittedName>
</protein>
<dbReference type="PANTHER" id="PTHR46558">
    <property type="entry name" value="TRACRIPTIONAL REGULATORY PROTEIN-RELATED-RELATED"/>
    <property type="match status" value="1"/>
</dbReference>
<dbReference type="SUPFAM" id="SSF47413">
    <property type="entry name" value="lambda repressor-like DNA-binding domains"/>
    <property type="match status" value="1"/>
</dbReference>
<evidence type="ECO:0000259" key="2">
    <source>
        <dbReference type="PROSITE" id="PS50943"/>
    </source>
</evidence>
<evidence type="ECO:0000313" key="3">
    <source>
        <dbReference type="EMBL" id="EFV99637.1"/>
    </source>
</evidence>
<dbReference type="EMBL" id="AEQR01000016">
    <property type="protein sequence ID" value="EFV99637.1"/>
    <property type="molecule type" value="Genomic_DNA"/>
</dbReference>
<gene>
    <name evidence="3" type="ORF">HMPREF9421_0831</name>
</gene>
<proteinExistence type="predicted"/>
<name>E7S9U5_9STRE</name>
<dbReference type="PANTHER" id="PTHR46558:SF3">
    <property type="entry name" value="TRANSCRIPTIONAL REGULATOR"/>
    <property type="match status" value="1"/>
</dbReference>
<dbReference type="InterPro" id="IPR001387">
    <property type="entry name" value="Cro/C1-type_HTH"/>
</dbReference>
<evidence type="ECO:0000256" key="1">
    <source>
        <dbReference type="ARBA" id="ARBA00023125"/>
    </source>
</evidence>
<dbReference type="InterPro" id="IPR010982">
    <property type="entry name" value="Lambda_DNA-bd_dom_sf"/>
</dbReference>
<dbReference type="GO" id="GO:0003677">
    <property type="term" value="F:DNA binding"/>
    <property type="evidence" value="ECO:0007669"/>
    <property type="project" value="UniProtKB-KW"/>
</dbReference>
<comment type="caution">
    <text evidence="3">The sequence shown here is derived from an EMBL/GenBank/DDBJ whole genome shotgun (WGS) entry which is preliminary data.</text>
</comment>
<evidence type="ECO:0000313" key="4">
    <source>
        <dbReference type="Proteomes" id="UP000002814"/>
    </source>
</evidence>
<reference evidence="3 4" key="1">
    <citation type="submission" date="2010-12" db="EMBL/GenBank/DDBJ databases">
        <authorList>
            <person name="Muzny D."/>
            <person name="Qin X."/>
            <person name="Deng J."/>
            <person name="Jiang H."/>
            <person name="Liu Y."/>
            <person name="Qu J."/>
            <person name="Song X.-Z."/>
            <person name="Zhang L."/>
            <person name="Thornton R."/>
            <person name="Coyle M."/>
            <person name="Francisco L."/>
            <person name="Jackson L."/>
            <person name="Javaid M."/>
            <person name="Korchina V."/>
            <person name="Kovar C."/>
            <person name="Mata R."/>
            <person name="Mathew T."/>
            <person name="Ngo R."/>
            <person name="Nguyen L."/>
            <person name="Nguyen N."/>
            <person name="Okwuonu G."/>
            <person name="Ongeri F."/>
            <person name="Pham C."/>
            <person name="Simmons D."/>
            <person name="Wilczek-Boney K."/>
            <person name="Hale W."/>
            <person name="Jakkamsetti A."/>
            <person name="Pham P."/>
            <person name="Ruth R."/>
            <person name="San Lucas F."/>
            <person name="Warren J."/>
            <person name="Zhang J."/>
            <person name="Zhao Z."/>
            <person name="Zhou C."/>
            <person name="Zhu D."/>
            <person name="Lee S."/>
            <person name="Bess C."/>
            <person name="Blankenburg K."/>
            <person name="Forbes L."/>
            <person name="Fu Q."/>
            <person name="Gubbala S."/>
            <person name="Hirani K."/>
            <person name="Jayaseelan J.C."/>
            <person name="Lara F."/>
            <person name="Munidasa M."/>
            <person name="Palculict T."/>
            <person name="Patil S."/>
            <person name="Pu L.-L."/>
            <person name="Saada N."/>
            <person name="Tang L."/>
            <person name="Weissenberger G."/>
            <person name="Zhu Y."/>
            <person name="Hemphill L."/>
            <person name="Shang Y."/>
            <person name="Youmans B."/>
            <person name="Ayvaz T."/>
            <person name="Ross M."/>
            <person name="Santibanez J."/>
            <person name="Aqrawi P."/>
            <person name="Gross S."/>
            <person name="Joshi V."/>
            <person name="Fowler G."/>
            <person name="Nazareth L."/>
            <person name="Reid J."/>
            <person name="Worley K."/>
            <person name="Petrosino J."/>
            <person name="Highlander S."/>
            <person name="Gibbs R."/>
        </authorList>
    </citation>
    <scope>NUCLEOTIDE SEQUENCE [LARGE SCALE GENOMIC DNA]</scope>
    <source>
        <strain evidence="3 4">ATCC 700641</strain>
    </source>
</reference>
<dbReference type="eggNOG" id="COG1476">
    <property type="taxonomic scope" value="Bacteria"/>
</dbReference>
<dbReference type="Pfam" id="PF01381">
    <property type="entry name" value="HTH_3"/>
    <property type="match status" value="1"/>
</dbReference>
<dbReference type="HOGENOM" id="CLU_066192_44_4_9"/>
<feature type="domain" description="HTH cro/C1-type" evidence="2">
    <location>
        <begin position="31"/>
        <end position="85"/>
    </location>
</feature>
<keyword evidence="4" id="KW-1185">Reference proteome</keyword>
<organism evidence="3 4">
    <name type="scientific">Streptococcus australis ATCC 700641</name>
    <dbReference type="NCBI Taxonomy" id="888833"/>
    <lineage>
        <taxon>Bacteria</taxon>
        <taxon>Bacillati</taxon>
        <taxon>Bacillota</taxon>
        <taxon>Bacilli</taxon>
        <taxon>Lactobacillales</taxon>
        <taxon>Streptococcaceae</taxon>
        <taxon>Streptococcus</taxon>
    </lineage>
</organism>
<sequence>MQDICCKIENIVYNRVIKTRKEKHVAKNLKLKMARVEHDMTQGDLADAIGVTRQTIGLIEAGKYNPTLSLCLAICKTLDKTLDQLFWE</sequence>
<dbReference type="AlphaFoldDB" id="E7S9U5"/>